<dbReference type="InterPro" id="IPR036568">
    <property type="entry name" value="GGCT-like_sf"/>
</dbReference>
<evidence type="ECO:0000313" key="3">
    <source>
        <dbReference type="EMBL" id="SHF87348.1"/>
    </source>
</evidence>
<dbReference type="Pfam" id="PF04752">
    <property type="entry name" value="ChaC"/>
    <property type="match status" value="1"/>
</dbReference>
<dbReference type="OrthoDB" id="9795692at2"/>
<evidence type="ECO:0000313" key="4">
    <source>
        <dbReference type="Proteomes" id="UP000184533"/>
    </source>
</evidence>
<dbReference type="EMBL" id="FQVC01000016">
    <property type="protein sequence ID" value="SHF87348.1"/>
    <property type="molecule type" value="Genomic_DNA"/>
</dbReference>
<reference evidence="3 4" key="1">
    <citation type="submission" date="2016-11" db="EMBL/GenBank/DDBJ databases">
        <authorList>
            <person name="Jaros S."/>
            <person name="Januszkiewicz K."/>
            <person name="Wedrychowicz H."/>
        </authorList>
    </citation>
    <scope>NUCLEOTIDE SEQUENCE [LARGE SCALE GENOMIC DNA]</scope>
    <source>
        <strain evidence="3 4">DSM 17137</strain>
    </source>
</reference>
<dbReference type="Proteomes" id="UP000184533">
    <property type="component" value="Unassembled WGS sequence"/>
</dbReference>
<dbReference type="GO" id="GO:0005737">
    <property type="term" value="C:cytoplasm"/>
    <property type="evidence" value="ECO:0007669"/>
    <property type="project" value="TreeGrafter"/>
</dbReference>
<dbReference type="GO" id="GO:0061928">
    <property type="term" value="F:glutathione specific gamma-glutamylcyclotransferase activity"/>
    <property type="evidence" value="ECO:0007669"/>
    <property type="project" value="UniProtKB-EC"/>
</dbReference>
<dbReference type="AlphaFoldDB" id="A0A1M5F7J0"/>
<dbReference type="InterPro" id="IPR013024">
    <property type="entry name" value="GGCT-like"/>
</dbReference>
<dbReference type="SUPFAM" id="SSF110857">
    <property type="entry name" value="Gamma-glutamyl cyclotransferase-like"/>
    <property type="match status" value="1"/>
</dbReference>
<accession>A0A1M5F7J0</accession>
<keyword evidence="2" id="KW-0456">Lyase</keyword>
<evidence type="ECO:0000256" key="1">
    <source>
        <dbReference type="ARBA" id="ARBA00012344"/>
    </source>
</evidence>
<dbReference type="CDD" id="cd06661">
    <property type="entry name" value="GGCT_like"/>
    <property type="match status" value="1"/>
</dbReference>
<name>A0A1M5F7J0_9HYPH</name>
<sequence length="239" mass="27218">MSRQTRQMRLSERHVALLQPDTISEILPPPPEGMHAATRDDHLATMAELMAQEPKLPEIWIFAYGSLIWKPACDFVEIRTGLVRGWHRAFCLGWNNRHRGSDENPGLMLALDRGGACKGALYRLPPDRIEDNFVKLFEREMSWRPSPFPPRWVNARSGDRVIRALTFCIDRQSGRYVTGLSNEAIADVLAKAVGSRGSMAEYLFATVKHLEDMGIQDPHLWQLQELVARRIEAAYGLDR</sequence>
<protein>
    <recommendedName>
        <fullName evidence="1">glutathione-specific gamma-glutamylcyclotransferase</fullName>
        <ecNumber evidence="1">4.3.2.7</ecNumber>
    </recommendedName>
</protein>
<dbReference type="PANTHER" id="PTHR12192:SF2">
    <property type="entry name" value="GLUTATHIONE-SPECIFIC GAMMA-GLUTAMYLCYCLOTRANSFERASE 2"/>
    <property type="match status" value="1"/>
</dbReference>
<proteinExistence type="predicted"/>
<dbReference type="EC" id="4.3.2.7" evidence="1"/>
<gene>
    <name evidence="3" type="ORF">SAMN02745223_03753</name>
</gene>
<dbReference type="Gene3D" id="3.10.490.10">
    <property type="entry name" value="Gamma-glutamyl cyclotransferase-like"/>
    <property type="match status" value="1"/>
</dbReference>
<dbReference type="GO" id="GO:0006751">
    <property type="term" value="P:glutathione catabolic process"/>
    <property type="evidence" value="ECO:0007669"/>
    <property type="project" value="InterPro"/>
</dbReference>
<dbReference type="InterPro" id="IPR006840">
    <property type="entry name" value="ChaC"/>
</dbReference>
<organism evidence="3 4">
    <name type="scientific">Devosia limi DSM 17137</name>
    <dbReference type="NCBI Taxonomy" id="1121477"/>
    <lineage>
        <taxon>Bacteria</taxon>
        <taxon>Pseudomonadati</taxon>
        <taxon>Pseudomonadota</taxon>
        <taxon>Alphaproteobacteria</taxon>
        <taxon>Hyphomicrobiales</taxon>
        <taxon>Devosiaceae</taxon>
        <taxon>Devosia</taxon>
    </lineage>
</organism>
<evidence type="ECO:0000256" key="2">
    <source>
        <dbReference type="ARBA" id="ARBA00023239"/>
    </source>
</evidence>
<dbReference type="PANTHER" id="PTHR12192">
    <property type="entry name" value="CATION TRANSPORT PROTEIN CHAC-RELATED"/>
    <property type="match status" value="1"/>
</dbReference>
<dbReference type="RefSeq" id="WP_143154586.1">
    <property type="nucleotide sequence ID" value="NZ_FQVC01000016.1"/>
</dbReference>